<reference evidence="1 2" key="1">
    <citation type="submission" date="2018-11" db="EMBL/GenBank/DDBJ databases">
        <authorList>
            <consortium name="Pathogen Informatics"/>
        </authorList>
    </citation>
    <scope>NUCLEOTIDE SEQUENCE [LARGE SCALE GENOMIC DNA]</scope>
    <source>
        <strain>Denwood</strain>
        <strain evidence="2">Zambia</strain>
    </source>
</reference>
<protein>
    <submittedName>
        <fullName evidence="1">Uncharacterized protein</fullName>
    </submittedName>
</protein>
<sequence length="38" mass="4635">MKRMNNDWEELERTAQDRVGWRVLLGGLWFSTRSNMHN</sequence>
<dbReference type="AlphaFoldDB" id="A0A183NZK0"/>
<evidence type="ECO:0000313" key="2">
    <source>
        <dbReference type="Proteomes" id="UP000269396"/>
    </source>
</evidence>
<accession>A0A183NZK0</accession>
<keyword evidence="2" id="KW-1185">Reference proteome</keyword>
<name>A0A183NZK0_9TREM</name>
<organism evidence="1 2">
    <name type="scientific">Schistosoma mattheei</name>
    <dbReference type="NCBI Taxonomy" id="31246"/>
    <lineage>
        <taxon>Eukaryota</taxon>
        <taxon>Metazoa</taxon>
        <taxon>Spiralia</taxon>
        <taxon>Lophotrochozoa</taxon>
        <taxon>Platyhelminthes</taxon>
        <taxon>Trematoda</taxon>
        <taxon>Digenea</taxon>
        <taxon>Strigeidida</taxon>
        <taxon>Schistosomatoidea</taxon>
        <taxon>Schistosomatidae</taxon>
        <taxon>Schistosoma</taxon>
    </lineage>
</organism>
<gene>
    <name evidence="1" type="ORF">SMTD_LOCUS7534</name>
</gene>
<evidence type="ECO:0000313" key="1">
    <source>
        <dbReference type="EMBL" id="VDP39969.1"/>
    </source>
</evidence>
<dbReference type="Proteomes" id="UP000269396">
    <property type="component" value="Unassembled WGS sequence"/>
</dbReference>
<dbReference type="EMBL" id="UZAL01028291">
    <property type="protein sequence ID" value="VDP39969.1"/>
    <property type="molecule type" value="Genomic_DNA"/>
</dbReference>
<proteinExistence type="predicted"/>